<feature type="non-terminal residue" evidence="2">
    <location>
        <position position="1"/>
    </location>
</feature>
<organism evidence="2 3">
    <name type="scientific">Durusdinium trenchii</name>
    <dbReference type="NCBI Taxonomy" id="1381693"/>
    <lineage>
        <taxon>Eukaryota</taxon>
        <taxon>Sar</taxon>
        <taxon>Alveolata</taxon>
        <taxon>Dinophyceae</taxon>
        <taxon>Suessiales</taxon>
        <taxon>Symbiodiniaceae</taxon>
        <taxon>Durusdinium</taxon>
    </lineage>
</organism>
<feature type="compositionally biased region" description="Polar residues" evidence="1">
    <location>
        <begin position="334"/>
        <end position="353"/>
    </location>
</feature>
<feature type="region of interest" description="Disordered" evidence="1">
    <location>
        <begin position="274"/>
        <end position="416"/>
    </location>
</feature>
<comment type="caution">
    <text evidence="2">The sequence shown here is derived from an EMBL/GenBank/DDBJ whole genome shotgun (WGS) entry which is preliminary data.</text>
</comment>
<protein>
    <submittedName>
        <fullName evidence="2">Uncharacterized protein</fullName>
    </submittedName>
</protein>
<evidence type="ECO:0000313" key="3">
    <source>
        <dbReference type="Proteomes" id="UP001642464"/>
    </source>
</evidence>
<sequence length="450" mass="48103">SRAALRAAFSSNLGAVAEGLETQIKALIAFLQVSAAEPHLDQAHIRAIRDKITALPRMSLEQATTLGSALKGAIPLISADDMKEIWDALHSKVQEAPLDPRAKRPLQEWLNWALFLTEELWRDILTLPNTSVVLKKVVQHLHKLGLRLKVEELIYLARSMPLRKSNKNVAEPPKMEHKIASLLHSHLSCVAQALLQRPHVENLFQGSLDKWAHDQQGLARSGQAAHRASPLALTMAMASPAQLALPGPEVALPAAVAETQAGLKVGIDGSQAAAESVATKPGPSGESLATKPGPSGGGLATKPEPSGESMATKPEPSGESMATKPEPSGGSFATKPQPSQESSATKSHPQPDTQAMERQVAKKSVKEALQALDKGLDEREGAKKVGQCGLPMKRPAAHDAPASKSNKAKAWPSKKKMLSLRPEGCSKCRWVAGCTKSCWVQRRFGPPPAE</sequence>
<name>A0ABP0LG02_9DINO</name>
<dbReference type="EMBL" id="CAXAMM010016054">
    <property type="protein sequence ID" value="CAK9037913.1"/>
    <property type="molecule type" value="Genomic_DNA"/>
</dbReference>
<accession>A0ABP0LG02</accession>
<proteinExistence type="predicted"/>
<reference evidence="2 3" key="1">
    <citation type="submission" date="2024-02" db="EMBL/GenBank/DDBJ databases">
        <authorList>
            <person name="Chen Y."/>
            <person name="Shah S."/>
            <person name="Dougan E. K."/>
            <person name="Thang M."/>
            <person name="Chan C."/>
        </authorList>
    </citation>
    <scope>NUCLEOTIDE SEQUENCE [LARGE SCALE GENOMIC DNA]</scope>
</reference>
<evidence type="ECO:0000313" key="2">
    <source>
        <dbReference type="EMBL" id="CAK9037913.1"/>
    </source>
</evidence>
<keyword evidence="3" id="KW-1185">Reference proteome</keyword>
<gene>
    <name evidence="2" type="ORF">SCF082_LOCUS22381</name>
</gene>
<dbReference type="Proteomes" id="UP001642464">
    <property type="component" value="Unassembled WGS sequence"/>
</dbReference>
<feature type="compositionally biased region" description="Basic and acidic residues" evidence="1">
    <location>
        <begin position="374"/>
        <end position="383"/>
    </location>
</feature>
<evidence type="ECO:0000256" key="1">
    <source>
        <dbReference type="SAM" id="MobiDB-lite"/>
    </source>
</evidence>